<sequence length="65" mass="7748">MDPEVGPFLFCFFYISSFINTLLPVIPRQHFSSPSTFLFVHYPFIFHSSFLRHIKSFPPFDLYLN</sequence>
<proteinExistence type="predicted"/>
<evidence type="ECO:0000313" key="3">
    <source>
        <dbReference type="Proteomes" id="UP000807353"/>
    </source>
</evidence>
<dbReference type="AlphaFoldDB" id="A0A9P5XV83"/>
<comment type="caution">
    <text evidence="2">The sequence shown here is derived from an EMBL/GenBank/DDBJ whole genome shotgun (WGS) entry which is preliminary data.</text>
</comment>
<dbReference type="EMBL" id="MU150435">
    <property type="protein sequence ID" value="KAF9456335.1"/>
    <property type="molecule type" value="Genomic_DNA"/>
</dbReference>
<keyword evidence="1" id="KW-0812">Transmembrane</keyword>
<evidence type="ECO:0000256" key="1">
    <source>
        <dbReference type="SAM" id="Phobius"/>
    </source>
</evidence>
<organism evidence="2 3">
    <name type="scientific">Collybia nuda</name>
    <dbReference type="NCBI Taxonomy" id="64659"/>
    <lineage>
        <taxon>Eukaryota</taxon>
        <taxon>Fungi</taxon>
        <taxon>Dikarya</taxon>
        <taxon>Basidiomycota</taxon>
        <taxon>Agaricomycotina</taxon>
        <taxon>Agaricomycetes</taxon>
        <taxon>Agaricomycetidae</taxon>
        <taxon>Agaricales</taxon>
        <taxon>Tricholomatineae</taxon>
        <taxon>Clitocybaceae</taxon>
        <taxon>Collybia</taxon>
    </lineage>
</organism>
<accession>A0A9P5XV83</accession>
<keyword evidence="1" id="KW-1133">Transmembrane helix</keyword>
<keyword evidence="3" id="KW-1185">Reference proteome</keyword>
<evidence type="ECO:0000313" key="2">
    <source>
        <dbReference type="EMBL" id="KAF9456335.1"/>
    </source>
</evidence>
<keyword evidence="1" id="KW-0472">Membrane</keyword>
<name>A0A9P5XV83_9AGAR</name>
<reference evidence="2" key="1">
    <citation type="submission" date="2020-11" db="EMBL/GenBank/DDBJ databases">
        <authorList>
            <consortium name="DOE Joint Genome Institute"/>
            <person name="Ahrendt S."/>
            <person name="Riley R."/>
            <person name="Andreopoulos W."/>
            <person name="Labutti K."/>
            <person name="Pangilinan J."/>
            <person name="Ruiz-Duenas F.J."/>
            <person name="Barrasa J.M."/>
            <person name="Sanchez-Garcia M."/>
            <person name="Camarero S."/>
            <person name="Miyauchi S."/>
            <person name="Serrano A."/>
            <person name="Linde D."/>
            <person name="Babiker R."/>
            <person name="Drula E."/>
            <person name="Ayuso-Fernandez I."/>
            <person name="Pacheco R."/>
            <person name="Padilla G."/>
            <person name="Ferreira P."/>
            <person name="Barriuso J."/>
            <person name="Kellner H."/>
            <person name="Castanera R."/>
            <person name="Alfaro M."/>
            <person name="Ramirez L."/>
            <person name="Pisabarro A.G."/>
            <person name="Kuo A."/>
            <person name="Tritt A."/>
            <person name="Lipzen A."/>
            <person name="He G."/>
            <person name="Yan M."/>
            <person name="Ng V."/>
            <person name="Cullen D."/>
            <person name="Martin F."/>
            <person name="Rosso M.-N."/>
            <person name="Henrissat B."/>
            <person name="Hibbett D."/>
            <person name="Martinez A.T."/>
            <person name="Grigoriev I.V."/>
        </authorList>
    </citation>
    <scope>NUCLEOTIDE SEQUENCE</scope>
    <source>
        <strain evidence="2">CBS 247.69</strain>
    </source>
</reference>
<gene>
    <name evidence="2" type="ORF">BDZ94DRAFT_1275943</name>
</gene>
<dbReference type="Proteomes" id="UP000807353">
    <property type="component" value="Unassembled WGS sequence"/>
</dbReference>
<protein>
    <submittedName>
        <fullName evidence="2">Uncharacterized protein</fullName>
    </submittedName>
</protein>
<feature type="transmembrane region" description="Helical" evidence="1">
    <location>
        <begin position="6"/>
        <end position="26"/>
    </location>
</feature>